<name>A0A7V7RQD5_9BACI</name>
<feature type="transmembrane region" description="Helical" evidence="1">
    <location>
        <begin position="227"/>
        <end position="247"/>
    </location>
</feature>
<evidence type="ECO:0000259" key="2">
    <source>
        <dbReference type="Pfam" id="PF03703"/>
    </source>
</evidence>
<sequence>MSAKRYHPLIMVLEVFGLVKSFGFIALYLFVIRLGSDSSFVFYGRIAFLCVLAFSIVTIFLKWQTHRYEVEDESFHLYSGIFTKSKQTIPFSRIQNVNRRTTFIHKLFKMTSMQFETSMSGDDASIEFKMITKSEAELLEDMVKKRPAVSSELQESEDLEEVPEIKAVDNRIIHFTPTRKDLIRASFTSLSFLLLIPVVGSLFSNFNEVISIEEEAQGLLSSLPQTWWFYALAAAIIIIASVLFGVVRTFLKYGNYVIASDEERIYITKGVLDETAFSISKSRVQAIEMIQTPLKRILGLAEVKLTSAGGVGIGEENLEINSLYPFLPVQRANEIIEELLPAYSVTKNMKKLPKKSLWIRLLRPSWIWIIATIALFIFKPEPFDIDIAWWLISILLLVIIAGLRVLDYLNSQYVINDHFIQMKSGSLSTTLFVTKRDKIIEINVTRGFLQKKFGLATIGTVNRSKPVHHSGIDDIPDELASLFMNWYRERRQEITIK</sequence>
<dbReference type="EMBL" id="WBOT01000001">
    <property type="protein sequence ID" value="KAB2335652.1"/>
    <property type="molecule type" value="Genomic_DNA"/>
</dbReference>
<feature type="transmembrane region" description="Helical" evidence="1">
    <location>
        <begin position="40"/>
        <end position="61"/>
    </location>
</feature>
<keyword evidence="4" id="KW-1185">Reference proteome</keyword>
<feature type="transmembrane region" description="Helical" evidence="1">
    <location>
        <begin position="389"/>
        <end position="406"/>
    </location>
</feature>
<dbReference type="OrthoDB" id="2317554at2"/>
<feature type="transmembrane region" description="Helical" evidence="1">
    <location>
        <begin position="357"/>
        <end position="377"/>
    </location>
</feature>
<keyword evidence="1" id="KW-1133">Transmembrane helix</keyword>
<dbReference type="PIRSF" id="PIRSF026631">
    <property type="entry name" value="UCP026631"/>
    <property type="match status" value="1"/>
</dbReference>
<dbReference type="InterPro" id="IPR005182">
    <property type="entry name" value="YdbS-like_PH"/>
</dbReference>
<reference evidence="3 4" key="1">
    <citation type="journal article" date="2014" name="Arch. Microbiol.">
        <title>Bacillus mesophilum sp. nov., strain IITR-54T, a novel 4-chlorobiphenyl dechlorinating bacterium.</title>
        <authorList>
            <person name="Manickam N."/>
            <person name="Singh N.K."/>
            <person name="Bajaj A."/>
            <person name="Kumar R.M."/>
            <person name="Kaur G."/>
            <person name="Kaur N."/>
            <person name="Bala M."/>
            <person name="Kumar A."/>
            <person name="Mayilraj S."/>
        </authorList>
    </citation>
    <scope>NUCLEOTIDE SEQUENCE [LARGE SCALE GENOMIC DNA]</scope>
    <source>
        <strain evidence="3 4">IITR-54</strain>
    </source>
</reference>
<organism evidence="3 4">
    <name type="scientific">Bacillus mesophilum</name>
    <dbReference type="NCBI Taxonomy" id="1071718"/>
    <lineage>
        <taxon>Bacteria</taxon>
        <taxon>Bacillati</taxon>
        <taxon>Bacillota</taxon>
        <taxon>Bacilli</taxon>
        <taxon>Bacillales</taxon>
        <taxon>Bacillaceae</taxon>
        <taxon>Bacillus</taxon>
    </lineage>
</organism>
<keyword evidence="1" id="KW-0812">Transmembrane</keyword>
<gene>
    <name evidence="3" type="ORF">F7732_03520</name>
</gene>
<feature type="domain" description="YdbS-like PH" evidence="2">
    <location>
        <begin position="258"/>
        <end position="338"/>
    </location>
</feature>
<dbReference type="PANTHER" id="PTHR34473">
    <property type="entry name" value="UPF0699 TRANSMEMBRANE PROTEIN YDBS"/>
    <property type="match status" value="1"/>
</dbReference>
<keyword evidence="1" id="KW-0472">Membrane</keyword>
<dbReference type="InterPro" id="IPR014529">
    <property type="entry name" value="UCP026631"/>
</dbReference>
<comment type="caution">
    <text evidence="3">The sequence shown here is derived from an EMBL/GenBank/DDBJ whole genome shotgun (WGS) entry which is preliminary data.</text>
</comment>
<feature type="domain" description="YdbS-like PH" evidence="2">
    <location>
        <begin position="408"/>
        <end position="467"/>
    </location>
</feature>
<feature type="transmembrane region" description="Helical" evidence="1">
    <location>
        <begin position="12"/>
        <end position="34"/>
    </location>
</feature>
<protein>
    <submittedName>
        <fullName evidence="3">PH domain-containing protein</fullName>
    </submittedName>
</protein>
<dbReference type="RefSeq" id="WP_151572267.1">
    <property type="nucleotide sequence ID" value="NZ_WBOT01000001.1"/>
</dbReference>
<evidence type="ECO:0000313" key="4">
    <source>
        <dbReference type="Proteomes" id="UP000441354"/>
    </source>
</evidence>
<feature type="domain" description="YdbS-like PH" evidence="2">
    <location>
        <begin position="63"/>
        <end position="141"/>
    </location>
</feature>
<dbReference type="PANTHER" id="PTHR34473:SF2">
    <property type="entry name" value="UPF0699 TRANSMEMBRANE PROTEIN YDBT"/>
    <property type="match status" value="1"/>
</dbReference>
<evidence type="ECO:0000256" key="1">
    <source>
        <dbReference type="SAM" id="Phobius"/>
    </source>
</evidence>
<feature type="transmembrane region" description="Helical" evidence="1">
    <location>
        <begin position="187"/>
        <end position="207"/>
    </location>
</feature>
<proteinExistence type="predicted"/>
<dbReference type="Pfam" id="PF03703">
    <property type="entry name" value="bPH_2"/>
    <property type="match status" value="3"/>
</dbReference>
<dbReference type="Proteomes" id="UP000441354">
    <property type="component" value="Unassembled WGS sequence"/>
</dbReference>
<dbReference type="AlphaFoldDB" id="A0A7V7RQD5"/>
<accession>A0A7V7RQD5</accession>
<evidence type="ECO:0000313" key="3">
    <source>
        <dbReference type="EMBL" id="KAB2335652.1"/>
    </source>
</evidence>